<reference evidence="3" key="1">
    <citation type="submission" date="2024-02" db="UniProtKB">
        <authorList>
            <consortium name="WormBaseParasite"/>
        </authorList>
    </citation>
    <scope>IDENTIFICATION</scope>
</reference>
<feature type="domain" description="Guanylate-binding protein N-terminal" evidence="1">
    <location>
        <begin position="3"/>
        <end position="161"/>
    </location>
</feature>
<dbReference type="GO" id="GO:0003924">
    <property type="term" value="F:GTPase activity"/>
    <property type="evidence" value="ECO:0007669"/>
    <property type="project" value="InterPro"/>
</dbReference>
<protein>
    <recommendedName>
        <fullName evidence="1">Guanylate-binding protein N-terminal domain-containing protein</fullName>
    </recommendedName>
</protein>
<keyword evidence="2" id="KW-1185">Reference proteome</keyword>
<dbReference type="InterPro" id="IPR015894">
    <property type="entry name" value="Guanylate-bd_N"/>
</dbReference>
<dbReference type="PANTHER" id="PTHR10751">
    <property type="entry name" value="GUANYLATE BINDING PROTEIN"/>
    <property type="match status" value="1"/>
</dbReference>
<dbReference type="InterPro" id="IPR027417">
    <property type="entry name" value="P-loop_NTPase"/>
</dbReference>
<dbReference type="GO" id="GO:0005525">
    <property type="term" value="F:GTP binding"/>
    <property type="evidence" value="ECO:0007669"/>
    <property type="project" value="InterPro"/>
</dbReference>
<sequence>MLSVLLIETQGIHDLESSSEDSSIIFALSLLISSAKIYNTLQYLSTSEIDELNALFAFSQMKDGNAKLGQNFLLLLRDTVGKTGIEGGKEYLEHLKENVQNNNGTNKFVECLDECFDRVDCFRVPRPSRLVMDGVDGGMKAEQCGEEFLRTISECANFVLETLTAKMVGNDCLTGESFKAHVKHVVEHFSHRSANAKSVI</sequence>
<dbReference type="Pfam" id="PF02263">
    <property type="entry name" value="GBP"/>
    <property type="match status" value="1"/>
</dbReference>
<name>A0AAF3J5F9_9BILA</name>
<organism evidence="2 3">
    <name type="scientific">Mesorhabditis belari</name>
    <dbReference type="NCBI Taxonomy" id="2138241"/>
    <lineage>
        <taxon>Eukaryota</taxon>
        <taxon>Metazoa</taxon>
        <taxon>Ecdysozoa</taxon>
        <taxon>Nematoda</taxon>
        <taxon>Chromadorea</taxon>
        <taxon>Rhabditida</taxon>
        <taxon>Rhabditina</taxon>
        <taxon>Rhabditomorpha</taxon>
        <taxon>Rhabditoidea</taxon>
        <taxon>Rhabditidae</taxon>
        <taxon>Mesorhabditinae</taxon>
        <taxon>Mesorhabditis</taxon>
    </lineage>
</organism>
<dbReference type="WBParaSite" id="MBELARI_LOCUS1737">
    <property type="protein sequence ID" value="MBELARI_LOCUS1737"/>
    <property type="gene ID" value="MBELARI_LOCUS1737"/>
</dbReference>
<dbReference type="AlphaFoldDB" id="A0AAF3J5F9"/>
<proteinExistence type="predicted"/>
<accession>A0AAF3J5F9</accession>
<dbReference type="Proteomes" id="UP000887575">
    <property type="component" value="Unassembled WGS sequence"/>
</dbReference>
<evidence type="ECO:0000313" key="2">
    <source>
        <dbReference type="Proteomes" id="UP000887575"/>
    </source>
</evidence>
<evidence type="ECO:0000313" key="3">
    <source>
        <dbReference type="WBParaSite" id="MBELARI_LOCUS1737"/>
    </source>
</evidence>
<evidence type="ECO:0000259" key="1">
    <source>
        <dbReference type="Pfam" id="PF02263"/>
    </source>
</evidence>
<dbReference type="Gene3D" id="3.40.50.300">
    <property type="entry name" value="P-loop containing nucleotide triphosphate hydrolases"/>
    <property type="match status" value="1"/>
</dbReference>